<dbReference type="EMBL" id="BAAAVI010000023">
    <property type="protein sequence ID" value="GAA2874802.1"/>
    <property type="molecule type" value="Genomic_DNA"/>
</dbReference>
<feature type="compositionally biased region" description="Basic residues" evidence="1">
    <location>
        <begin position="22"/>
        <end position="31"/>
    </location>
</feature>
<keyword evidence="3" id="KW-1185">Reference proteome</keyword>
<feature type="region of interest" description="Disordered" evidence="1">
    <location>
        <begin position="1"/>
        <end position="31"/>
    </location>
</feature>
<sequence>MTRARSLPAARGGRQDTTARNSARRHPRRWPRAATAAGAAALALTGVLATAPPAQAVLGDTHRTAAEIADNLNSLSWPGQSTYNTYATGSQTTSVVWGTPGSPTTYFNRSKCASFVTKVLKQAWPFATDQYLADAFGSVSPTAAQYHDTFVNGAEYFTTSANSSLDQMNELGAGVIIAIKYNGSSPGTGDPTGHVMIMADDPVPYNRDGDASTVEWAVPVIDVTSNPHGVASTSPSSPYQNFRDTRAVGATEYPGLGRGWIFIRTDAANRPQGHWWGANENVTTGYHPVADRPIAFGWVGY</sequence>
<evidence type="ECO:0008006" key="4">
    <source>
        <dbReference type="Google" id="ProtNLM"/>
    </source>
</evidence>
<accession>A0ABP6IGS3</accession>
<organism evidence="2 3">
    <name type="scientific">Streptosporangium fragile</name>
    <dbReference type="NCBI Taxonomy" id="46186"/>
    <lineage>
        <taxon>Bacteria</taxon>
        <taxon>Bacillati</taxon>
        <taxon>Actinomycetota</taxon>
        <taxon>Actinomycetes</taxon>
        <taxon>Streptosporangiales</taxon>
        <taxon>Streptosporangiaceae</taxon>
        <taxon>Streptosporangium</taxon>
    </lineage>
</organism>
<dbReference type="RefSeq" id="WP_344972638.1">
    <property type="nucleotide sequence ID" value="NZ_BAAAVI010000023.1"/>
</dbReference>
<reference evidence="3" key="1">
    <citation type="journal article" date="2019" name="Int. J. Syst. Evol. Microbiol.">
        <title>The Global Catalogue of Microorganisms (GCM) 10K type strain sequencing project: providing services to taxonomists for standard genome sequencing and annotation.</title>
        <authorList>
            <consortium name="The Broad Institute Genomics Platform"/>
            <consortium name="The Broad Institute Genome Sequencing Center for Infectious Disease"/>
            <person name="Wu L."/>
            <person name="Ma J."/>
        </authorList>
    </citation>
    <scope>NUCLEOTIDE SEQUENCE [LARGE SCALE GENOMIC DNA]</scope>
    <source>
        <strain evidence="3">JCM 6242</strain>
    </source>
</reference>
<proteinExistence type="predicted"/>
<gene>
    <name evidence="2" type="ORF">GCM10010517_35560</name>
</gene>
<comment type="caution">
    <text evidence="2">The sequence shown here is derived from an EMBL/GenBank/DDBJ whole genome shotgun (WGS) entry which is preliminary data.</text>
</comment>
<name>A0ABP6IGS3_9ACTN</name>
<evidence type="ECO:0000313" key="3">
    <source>
        <dbReference type="Proteomes" id="UP001500831"/>
    </source>
</evidence>
<evidence type="ECO:0000256" key="1">
    <source>
        <dbReference type="SAM" id="MobiDB-lite"/>
    </source>
</evidence>
<protein>
    <recommendedName>
        <fullName evidence="4">Peptidase C39-like domain-containing protein</fullName>
    </recommendedName>
</protein>
<dbReference type="Proteomes" id="UP001500831">
    <property type="component" value="Unassembled WGS sequence"/>
</dbReference>
<evidence type="ECO:0000313" key="2">
    <source>
        <dbReference type="EMBL" id="GAA2874802.1"/>
    </source>
</evidence>